<dbReference type="GO" id="GO:0003684">
    <property type="term" value="F:damaged DNA binding"/>
    <property type="evidence" value="ECO:0007669"/>
    <property type="project" value="UniProtKB-UniRule"/>
</dbReference>
<dbReference type="Gene3D" id="1.10.1420.10">
    <property type="match status" value="2"/>
</dbReference>
<evidence type="ECO:0000313" key="13">
    <source>
        <dbReference type="Proteomes" id="UP000198462"/>
    </source>
</evidence>
<dbReference type="SUPFAM" id="SSF48334">
    <property type="entry name" value="DNA repair protein MutS, domain III"/>
    <property type="match status" value="1"/>
</dbReference>
<gene>
    <name evidence="9" type="primary">mutS</name>
    <name evidence="12" type="ORF">B5C34_01620</name>
</gene>
<keyword evidence="5 9" id="KW-0067">ATP-binding</keyword>
<dbReference type="Gene3D" id="3.30.420.110">
    <property type="entry name" value="MutS, connector domain"/>
    <property type="match status" value="1"/>
</dbReference>
<dbReference type="CDD" id="cd03284">
    <property type="entry name" value="ABC_MutS1"/>
    <property type="match status" value="1"/>
</dbReference>
<dbReference type="SUPFAM" id="SSF55271">
    <property type="entry name" value="DNA repair protein MutS, domain I"/>
    <property type="match status" value="1"/>
</dbReference>
<dbReference type="Pfam" id="PF05192">
    <property type="entry name" value="MutS_III"/>
    <property type="match status" value="1"/>
</dbReference>
<evidence type="ECO:0000313" key="12">
    <source>
        <dbReference type="EMBL" id="OWV32275.1"/>
    </source>
</evidence>
<dbReference type="InterPro" id="IPR036678">
    <property type="entry name" value="MutS_con_dom_sf"/>
</dbReference>
<evidence type="ECO:0000256" key="10">
    <source>
        <dbReference type="RuleBase" id="RU003756"/>
    </source>
</evidence>
<feature type="domain" description="DNA mismatch repair proteins mutS family" evidence="11">
    <location>
        <begin position="700"/>
        <end position="716"/>
    </location>
</feature>
<dbReference type="Gene3D" id="3.40.50.300">
    <property type="entry name" value="P-loop containing nucleotide triphosphate hydrolases"/>
    <property type="match status" value="1"/>
</dbReference>
<dbReference type="PROSITE" id="PS00486">
    <property type="entry name" value="DNA_MISMATCH_REPAIR_2"/>
    <property type="match status" value="1"/>
</dbReference>
<evidence type="ECO:0000256" key="6">
    <source>
        <dbReference type="ARBA" id="ARBA00023125"/>
    </source>
</evidence>
<comment type="caution">
    <text evidence="12">The sequence shown here is derived from an EMBL/GenBank/DDBJ whole genome shotgun (WGS) entry which is preliminary data.</text>
</comment>
<protein>
    <recommendedName>
        <fullName evidence="2 9">DNA mismatch repair protein MutS</fullName>
    </recommendedName>
</protein>
<evidence type="ECO:0000256" key="2">
    <source>
        <dbReference type="ARBA" id="ARBA00021982"/>
    </source>
</evidence>
<dbReference type="EMBL" id="NFZT01000001">
    <property type="protein sequence ID" value="OWV32275.1"/>
    <property type="molecule type" value="Genomic_DNA"/>
</dbReference>
<dbReference type="GO" id="GO:0005524">
    <property type="term" value="F:ATP binding"/>
    <property type="evidence" value="ECO:0007669"/>
    <property type="project" value="UniProtKB-UniRule"/>
</dbReference>
<evidence type="ECO:0000256" key="5">
    <source>
        <dbReference type="ARBA" id="ARBA00022840"/>
    </source>
</evidence>
<keyword evidence="4 9" id="KW-0227">DNA damage</keyword>
<dbReference type="PIRSF" id="PIRSF037677">
    <property type="entry name" value="DNA_mis_repair_Msh6"/>
    <property type="match status" value="1"/>
</dbReference>
<comment type="similarity">
    <text evidence="1 9 10">Belongs to the DNA mismatch repair MutS family.</text>
</comment>
<dbReference type="GO" id="GO:0006298">
    <property type="term" value="P:mismatch repair"/>
    <property type="evidence" value="ECO:0007669"/>
    <property type="project" value="UniProtKB-UniRule"/>
</dbReference>
<organism evidence="12 13">
    <name type="scientific">Pacificimonas flava</name>
    <dbReference type="NCBI Taxonomy" id="1234595"/>
    <lineage>
        <taxon>Bacteria</taxon>
        <taxon>Pseudomonadati</taxon>
        <taxon>Pseudomonadota</taxon>
        <taxon>Alphaproteobacteria</taxon>
        <taxon>Sphingomonadales</taxon>
        <taxon>Sphingosinicellaceae</taxon>
        <taxon>Pacificimonas</taxon>
    </lineage>
</organism>
<keyword evidence="3 9" id="KW-0547">Nucleotide-binding</keyword>
<dbReference type="InterPro" id="IPR017261">
    <property type="entry name" value="DNA_mismatch_repair_MutS/MSH"/>
</dbReference>
<dbReference type="PANTHER" id="PTHR11361">
    <property type="entry name" value="DNA MISMATCH REPAIR PROTEIN MUTS FAMILY MEMBER"/>
    <property type="match status" value="1"/>
</dbReference>
<evidence type="ECO:0000256" key="4">
    <source>
        <dbReference type="ARBA" id="ARBA00022763"/>
    </source>
</evidence>
<dbReference type="STRING" id="1234595.C725_0684"/>
<keyword evidence="13" id="KW-1185">Reference proteome</keyword>
<proteinExistence type="inferred from homology"/>
<dbReference type="InterPro" id="IPR027417">
    <property type="entry name" value="P-loop_NTPase"/>
</dbReference>
<dbReference type="FunFam" id="3.40.50.300:FF:000870">
    <property type="entry name" value="MutS protein homolog 4"/>
    <property type="match status" value="1"/>
</dbReference>
<evidence type="ECO:0000256" key="3">
    <source>
        <dbReference type="ARBA" id="ARBA00022741"/>
    </source>
</evidence>
<feature type="binding site" evidence="9">
    <location>
        <begin position="626"/>
        <end position="633"/>
    </location>
    <ligand>
        <name>ATP</name>
        <dbReference type="ChEBI" id="CHEBI:30616"/>
    </ligand>
</feature>
<dbReference type="NCBIfam" id="NF003810">
    <property type="entry name" value="PRK05399.1"/>
    <property type="match status" value="1"/>
</dbReference>
<dbReference type="Pfam" id="PF05190">
    <property type="entry name" value="MutS_IV"/>
    <property type="match status" value="1"/>
</dbReference>
<evidence type="ECO:0000256" key="1">
    <source>
        <dbReference type="ARBA" id="ARBA00006271"/>
    </source>
</evidence>
<dbReference type="InterPro" id="IPR036187">
    <property type="entry name" value="DNA_mismatch_repair_MutS_sf"/>
</dbReference>
<accession>A0A219B1S3</accession>
<dbReference type="SMART" id="SM00534">
    <property type="entry name" value="MUTSac"/>
    <property type="match status" value="1"/>
</dbReference>
<dbReference type="GO" id="GO:0140664">
    <property type="term" value="F:ATP-dependent DNA damage sensor activity"/>
    <property type="evidence" value="ECO:0007669"/>
    <property type="project" value="InterPro"/>
</dbReference>
<dbReference type="InterPro" id="IPR007695">
    <property type="entry name" value="DNA_mismatch_repair_MutS-lik_N"/>
</dbReference>
<evidence type="ECO:0000259" key="11">
    <source>
        <dbReference type="PROSITE" id="PS00486"/>
    </source>
</evidence>
<dbReference type="AlphaFoldDB" id="A0A219B1S3"/>
<dbReference type="RefSeq" id="WP_224199380.1">
    <property type="nucleotide sequence ID" value="NZ_NFZT01000001.1"/>
</dbReference>
<dbReference type="InterPro" id="IPR007696">
    <property type="entry name" value="DNA_mismatch_repair_MutS_core"/>
</dbReference>
<evidence type="ECO:0000256" key="9">
    <source>
        <dbReference type="HAMAP-Rule" id="MF_00096"/>
    </source>
</evidence>
<evidence type="ECO:0000256" key="7">
    <source>
        <dbReference type="ARBA" id="ARBA00023204"/>
    </source>
</evidence>
<sequence length="873" mass="93261">MAARSAAPAAPSPMMAQYLSLKDEAGEDALLFFRMGDFFELFFGDAVRAAEALDIALTKRGQHAGEDIPMCGVPVHSAESYLARLIAKGFRVAIADQTEDPAEAKKRGSKSVVRREIVRVVTPGTLTEEALLDARRSNYLAALAEAGGATALAWTDMSTGAFRTMPLAAEEVPAQLARLAPAELLIAEDREGPERWSLTPLPRAHFDSARGEAALKDRFRLGSLDALGDFTRAEIAAAGALLSYVDATQFEAGVRLGAPERELPGAHMAIDAATRDSLEIARTQKGERRGSLLACLDETKTAAGARLLSEDISAPLTDAREIARRLDLVAAFEAGPSVRDRLREMLKGVPDLERALGRLSAGRGSPRDLGLLRDGLGAAEEIKARLAAAKLLGPPPILAELLELIGPNGELLAALSDALVPEPGISANEGGFIAEGYDAALDEHRSLARDARQHIAALEARYREATGVKALRIKHNNVLGYFIEVGANHADALMTSDSGFAHRQTLASAVRFNSEELAGLAMRITQAQSRALAMEAEHFQRLRAAVIDHGPVIENTAAALARLDVAASHAGLAATRGWTRPVVDDSDRFVIEGGRHPVVESAMDGGSFVANDCDLTRAQHVWLVTGPNMAGKSTFLRQNALLAILAQAGCFVPAARAEIGIVDRLFSRVGASDNLAEGRSTFMVEMVETAAILRQATNRSLIILDEVGRGTSTYDGLAIAWAVLEAVHDELESRCLFASHYHELTGLAERLKRLELATVRVREWKGDLVFLHEVIRGAADKSYGLAVARLAGLPAHTVSRAGEVLDRLEERRAETGGIAAGLADLPLFSASAPPVADAPDALRERLDAVAADDLSPRAALDLIYELKRLAAET</sequence>
<dbReference type="Gene3D" id="3.40.1170.10">
    <property type="entry name" value="DNA repair protein MutS, domain I"/>
    <property type="match status" value="1"/>
</dbReference>
<reference evidence="13" key="1">
    <citation type="submission" date="2017-05" db="EMBL/GenBank/DDBJ databases">
        <authorList>
            <person name="Lin X."/>
        </authorList>
    </citation>
    <scope>NUCLEOTIDE SEQUENCE [LARGE SCALE GENOMIC DNA]</scope>
    <source>
        <strain evidence="13">JLT2012</strain>
    </source>
</reference>
<dbReference type="SMART" id="SM00533">
    <property type="entry name" value="MUTSd"/>
    <property type="match status" value="1"/>
</dbReference>
<dbReference type="FunFam" id="3.40.1170.10:FF:000001">
    <property type="entry name" value="DNA mismatch repair protein MutS"/>
    <property type="match status" value="1"/>
</dbReference>
<dbReference type="InterPro" id="IPR007860">
    <property type="entry name" value="DNA_mmatch_repair_MutS_con_dom"/>
</dbReference>
<dbReference type="SUPFAM" id="SSF53150">
    <property type="entry name" value="DNA repair protein MutS, domain II"/>
    <property type="match status" value="1"/>
</dbReference>
<dbReference type="HAMAP" id="MF_00096">
    <property type="entry name" value="MutS"/>
    <property type="match status" value="1"/>
</dbReference>
<dbReference type="Proteomes" id="UP000198462">
    <property type="component" value="Unassembled WGS sequence"/>
</dbReference>
<dbReference type="InterPro" id="IPR007861">
    <property type="entry name" value="DNA_mismatch_repair_MutS_clamp"/>
</dbReference>
<dbReference type="Gene3D" id="6.10.140.430">
    <property type="match status" value="1"/>
</dbReference>
<dbReference type="Pfam" id="PF00488">
    <property type="entry name" value="MutS_V"/>
    <property type="match status" value="1"/>
</dbReference>
<evidence type="ECO:0000256" key="8">
    <source>
        <dbReference type="ARBA" id="ARBA00024647"/>
    </source>
</evidence>
<keyword evidence="7 9" id="KW-0234">DNA repair</keyword>
<dbReference type="NCBIfam" id="TIGR01070">
    <property type="entry name" value="mutS1"/>
    <property type="match status" value="1"/>
</dbReference>
<dbReference type="Pfam" id="PF01624">
    <property type="entry name" value="MutS_I"/>
    <property type="match status" value="1"/>
</dbReference>
<dbReference type="InterPro" id="IPR016151">
    <property type="entry name" value="DNA_mismatch_repair_MutS_N"/>
</dbReference>
<comment type="function">
    <text evidence="8 9">This protein is involved in the repair of mismatches in DNA. It is possible that it carries out the mismatch recognition step. This protein has a weak ATPase activity.</text>
</comment>
<dbReference type="InterPro" id="IPR000432">
    <property type="entry name" value="DNA_mismatch_repair_MutS_C"/>
</dbReference>
<dbReference type="GO" id="GO:0005829">
    <property type="term" value="C:cytosol"/>
    <property type="evidence" value="ECO:0007669"/>
    <property type="project" value="TreeGrafter"/>
</dbReference>
<keyword evidence="6 9" id="KW-0238">DNA-binding</keyword>
<dbReference type="SUPFAM" id="SSF52540">
    <property type="entry name" value="P-loop containing nucleoside triphosphate hydrolases"/>
    <property type="match status" value="1"/>
</dbReference>
<name>A0A219B1S3_9SPHN</name>
<dbReference type="GO" id="GO:0030983">
    <property type="term" value="F:mismatched DNA binding"/>
    <property type="evidence" value="ECO:0007669"/>
    <property type="project" value="InterPro"/>
</dbReference>
<dbReference type="InterPro" id="IPR045076">
    <property type="entry name" value="MutS"/>
</dbReference>
<dbReference type="PANTHER" id="PTHR11361:SF34">
    <property type="entry name" value="DNA MISMATCH REPAIR PROTEIN MSH1, MITOCHONDRIAL"/>
    <property type="match status" value="1"/>
</dbReference>
<dbReference type="InterPro" id="IPR005748">
    <property type="entry name" value="DNA_mismatch_repair_MutS"/>
</dbReference>
<dbReference type="Pfam" id="PF05188">
    <property type="entry name" value="MutS_II"/>
    <property type="match status" value="1"/>
</dbReference>